<organism evidence="1 2">
    <name type="scientific">Canna indica</name>
    <name type="common">Indian-shot</name>
    <dbReference type="NCBI Taxonomy" id="4628"/>
    <lineage>
        <taxon>Eukaryota</taxon>
        <taxon>Viridiplantae</taxon>
        <taxon>Streptophyta</taxon>
        <taxon>Embryophyta</taxon>
        <taxon>Tracheophyta</taxon>
        <taxon>Spermatophyta</taxon>
        <taxon>Magnoliopsida</taxon>
        <taxon>Liliopsida</taxon>
        <taxon>Zingiberales</taxon>
        <taxon>Cannaceae</taxon>
        <taxon>Canna</taxon>
    </lineage>
</organism>
<evidence type="ECO:0000313" key="2">
    <source>
        <dbReference type="Proteomes" id="UP001327560"/>
    </source>
</evidence>
<dbReference type="AlphaFoldDB" id="A0AAQ3JNB5"/>
<accession>A0AAQ3JNB5</accession>
<dbReference type="InterPro" id="IPR044730">
    <property type="entry name" value="RNase_H-like_dom_plant"/>
</dbReference>
<reference evidence="1 2" key="1">
    <citation type="submission" date="2023-10" db="EMBL/GenBank/DDBJ databases">
        <title>Chromosome-scale genome assembly provides insights into flower coloration mechanisms of Canna indica.</title>
        <authorList>
            <person name="Li C."/>
        </authorList>
    </citation>
    <scope>NUCLEOTIDE SEQUENCE [LARGE SCALE GENOMIC DNA]</scope>
    <source>
        <tissue evidence="1">Flower</tissue>
    </source>
</reference>
<dbReference type="EMBL" id="CP136890">
    <property type="protein sequence ID" value="WOK93138.1"/>
    <property type="molecule type" value="Genomic_DNA"/>
</dbReference>
<gene>
    <name evidence="1" type="ORF">Cni_G01831</name>
</gene>
<evidence type="ECO:0000313" key="1">
    <source>
        <dbReference type="EMBL" id="WOK93138.1"/>
    </source>
</evidence>
<protein>
    <submittedName>
        <fullName evidence="1">Uncharacterized protein</fullName>
    </submittedName>
</protein>
<sequence>MLWKNRNNVKFGERRWSASSLYSRVYNETMSYKNKERSDNGSSMEKMRKEEDRSFEKLKGNLLYVDAAWKEGFKSGCGFVIVKEKKITTEGFGIEAAANPLHAELKSIWFGLDNVKKKGIRIEAVLSDCRKAIKIPKKEEHTL</sequence>
<proteinExistence type="predicted"/>
<keyword evidence="2" id="KW-1185">Reference proteome</keyword>
<dbReference type="InterPro" id="IPR012337">
    <property type="entry name" value="RNaseH-like_sf"/>
</dbReference>
<dbReference type="SUPFAM" id="SSF53098">
    <property type="entry name" value="Ribonuclease H-like"/>
    <property type="match status" value="1"/>
</dbReference>
<dbReference type="Proteomes" id="UP001327560">
    <property type="component" value="Chromosome 1"/>
</dbReference>
<name>A0AAQ3JNB5_9LILI</name>
<dbReference type="CDD" id="cd06222">
    <property type="entry name" value="RNase_H_like"/>
    <property type="match status" value="1"/>
</dbReference>